<dbReference type="Proteomes" id="UP000222191">
    <property type="component" value="Segment"/>
</dbReference>
<organism evidence="2 3">
    <name type="scientific">Mycobacterium phage Fortunato</name>
    <dbReference type="NCBI Taxonomy" id="1882439"/>
    <lineage>
        <taxon>Viruses</taxon>
        <taxon>Duplodnaviria</taxon>
        <taxon>Heunggongvirae</taxon>
        <taxon>Uroviricota</taxon>
        <taxon>Caudoviricetes</taxon>
        <taxon>Bclasvirinae</taxon>
        <taxon>Coopervirus</taxon>
        <taxon>Coopervirus fortunato</taxon>
    </lineage>
</organism>
<gene>
    <name evidence="2" type="ORF">SEA_FORTUNATO_46</name>
</gene>
<protein>
    <submittedName>
        <fullName evidence="2">Uncharacterized protein</fullName>
    </submittedName>
</protein>
<reference evidence="3" key="1">
    <citation type="submission" date="2016-07" db="EMBL/GenBank/DDBJ databases">
        <authorList>
            <person name="Edmondson J.L."/>
            <person name="Brown K.M."/>
            <person name="Clay L.G."/>
            <person name="Dean J.R."/>
            <person name="Godwin C.O."/>
            <person name="Hill N.P."/>
            <person name="Jones J."/>
            <person name="Jones M.B."/>
            <person name="Lynch M.K."/>
            <person name="Martin S."/>
            <person name="Roark C.M."/>
            <person name="Rogers R.G."/>
            <person name="Savage M.R."/>
            <person name="Schaal D.L."/>
            <person name="Thomason K.A."/>
            <person name="Woodall A.M."/>
            <person name="Plymale R."/>
            <person name="Reyna N."/>
            <person name="Garlena R.A."/>
            <person name="Russell D.A."/>
            <person name="Pope W.H."/>
            <person name="Jacobs-Sera D."/>
            <person name="Hendrix R.W."/>
            <person name="Hatfull G.F."/>
        </authorList>
    </citation>
    <scope>NUCLEOTIDE SEQUENCE [LARGE SCALE GENOMIC DNA]</scope>
</reference>
<dbReference type="EMBL" id="KX589269">
    <property type="protein sequence ID" value="AOT27265.1"/>
    <property type="molecule type" value="Genomic_DNA"/>
</dbReference>
<evidence type="ECO:0000313" key="2">
    <source>
        <dbReference type="EMBL" id="AOT27265.1"/>
    </source>
</evidence>
<evidence type="ECO:0000313" key="3">
    <source>
        <dbReference type="Proteomes" id="UP000222191"/>
    </source>
</evidence>
<feature type="compositionally biased region" description="Low complexity" evidence="1">
    <location>
        <begin position="10"/>
        <end position="25"/>
    </location>
</feature>
<evidence type="ECO:0000256" key="1">
    <source>
        <dbReference type="SAM" id="MobiDB-lite"/>
    </source>
</evidence>
<proteinExistence type="predicted"/>
<name>A0A1D8EYE5_9CAUD</name>
<keyword evidence="3" id="KW-1185">Reference proteome</keyword>
<sequence>MPSPFDKKGGTATAAKPAAAAQKAPLPGPDDVANVGEEKTLGKGDPFAASDPTGISGYKPAFFLGQLILMHPTEHGSMSTSVSKKDEEQEFIRADIIPLTLPEPGTPNANVTVATDEGYAFLNRDGEVETCEPYEVGERLDDVMIFNKALVREGKRALDKGTAWLLGRVVKGNKKPNQSAPYILAAGSDEDKALYQEWRKSISS</sequence>
<accession>A0A1D8EYE5</accession>
<feature type="region of interest" description="Disordered" evidence="1">
    <location>
        <begin position="1"/>
        <end position="48"/>
    </location>
</feature>